<sequence length="131" mass="15426">MHNLFKNVPKANKKGVKLILVCYKSGKSHLEAILRQNMRRTKFYVTFGHGAQDINHYTYAELKKSNKQERKKTKKIIIQEDITYSELFESEFLFPIQVSNVETYKAQACQKKTTKAKKEILGPLLEYKNYY</sequence>
<keyword evidence="2" id="KW-1185">Reference proteome</keyword>
<name>A0A9N9BCN2_9GLOM</name>
<evidence type="ECO:0000313" key="2">
    <source>
        <dbReference type="Proteomes" id="UP000789759"/>
    </source>
</evidence>
<comment type="caution">
    <text evidence="1">The sequence shown here is derived from an EMBL/GenBank/DDBJ whole genome shotgun (WGS) entry which is preliminary data.</text>
</comment>
<accession>A0A9N9BCN2</accession>
<evidence type="ECO:0000313" key="1">
    <source>
        <dbReference type="EMBL" id="CAG8561224.1"/>
    </source>
</evidence>
<gene>
    <name evidence="1" type="ORF">CPELLU_LOCUS5209</name>
</gene>
<protein>
    <submittedName>
        <fullName evidence="1">23350_t:CDS:1</fullName>
    </submittedName>
</protein>
<reference evidence="1" key="1">
    <citation type="submission" date="2021-06" db="EMBL/GenBank/DDBJ databases">
        <authorList>
            <person name="Kallberg Y."/>
            <person name="Tangrot J."/>
            <person name="Rosling A."/>
        </authorList>
    </citation>
    <scope>NUCLEOTIDE SEQUENCE</scope>
    <source>
        <strain evidence="1">FL966</strain>
    </source>
</reference>
<dbReference type="OrthoDB" id="2309907at2759"/>
<dbReference type="EMBL" id="CAJVQA010002940">
    <property type="protein sequence ID" value="CAG8561224.1"/>
    <property type="molecule type" value="Genomic_DNA"/>
</dbReference>
<dbReference type="Proteomes" id="UP000789759">
    <property type="component" value="Unassembled WGS sequence"/>
</dbReference>
<proteinExistence type="predicted"/>
<organism evidence="1 2">
    <name type="scientific">Cetraspora pellucida</name>
    <dbReference type="NCBI Taxonomy" id="1433469"/>
    <lineage>
        <taxon>Eukaryota</taxon>
        <taxon>Fungi</taxon>
        <taxon>Fungi incertae sedis</taxon>
        <taxon>Mucoromycota</taxon>
        <taxon>Glomeromycotina</taxon>
        <taxon>Glomeromycetes</taxon>
        <taxon>Diversisporales</taxon>
        <taxon>Gigasporaceae</taxon>
        <taxon>Cetraspora</taxon>
    </lineage>
</organism>
<dbReference type="AlphaFoldDB" id="A0A9N9BCN2"/>